<dbReference type="RefSeq" id="WP_132921066.1">
    <property type="nucleotide sequence ID" value="NZ_SJOI01000001.1"/>
</dbReference>
<dbReference type="FunFam" id="1.10.10.10:FF:000001">
    <property type="entry name" value="LysR family transcriptional regulator"/>
    <property type="match status" value="1"/>
</dbReference>
<dbReference type="AlphaFoldDB" id="A0A4R1N9A1"/>
<dbReference type="Pfam" id="PF03466">
    <property type="entry name" value="LysR_substrate"/>
    <property type="match status" value="1"/>
</dbReference>
<dbReference type="EMBL" id="SJOI01000001">
    <property type="protein sequence ID" value="TCL02091.1"/>
    <property type="molecule type" value="Genomic_DNA"/>
</dbReference>
<dbReference type="InterPro" id="IPR005119">
    <property type="entry name" value="LysR_subst-bd"/>
</dbReference>
<dbReference type="PANTHER" id="PTHR30346">
    <property type="entry name" value="TRANSCRIPTIONAL DUAL REGULATOR HCAR-RELATED"/>
    <property type="match status" value="1"/>
</dbReference>
<comment type="caution">
    <text evidence="6">The sequence shown here is derived from an EMBL/GenBank/DDBJ whole genome shotgun (WGS) entry which is preliminary data.</text>
</comment>
<gene>
    <name evidence="6" type="ORF">EZJ58_0083</name>
</gene>
<keyword evidence="4" id="KW-0804">Transcription</keyword>
<protein>
    <submittedName>
        <fullName evidence="6">LysR family transcriptional regulator</fullName>
    </submittedName>
</protein>
<dbReference type="OrthoDB" id="9813056at2"/>
<dbReference type="GO" id="GO:0003700">
    <property type="term" value="F:DNA-binding transcription factor activity"/>
    <property type="evidence" value="ECO:0007669"/>
    <property type="project" value="InterPro"/>
</dbReference>
<keyword evidence="7" id="KW-1185">Reference proteome</keyword>
<evidence type="ECO:0000313" key="6">
    <source>
        <dbReference type="EMBL" id="TCL02091.1"/>
    </source>
</evidence>
<keyword evidence="3" id="KW-0238">DNA-binding</keyword>
<evidence type="ECO:0000313" key="7">
    <source>
        <dbReference type="Proteomes" id="UP000294555"/>
    </source>
</evidence>
<proteinExistence type="inferred from homology"/>
<dbReference type="Gene3D" id="3.40.190.10">
    <property type="entry name" value="Periplasmic binding protein-like II"/>
    <property type="match status" value="2"/>
</dbReference>
<dbReference type="SUPFAM" id="SSF53850">
    <property type="entry name" value="Periplasmic binding protein-like II"/>
    <property type="match status" value="1"/>
</dbReference>
<dbReference type="GO" id="GO:0003677">
    <property type="term" value="F:DNA binding"/>
    <property type="evidence" value="ECO:0007669"/>
    <property type="project" value="UniProtKB-KW"/>
</dbReference>
<dbReference type="InterPro" id="IPR036388">
    <property type="entry name" value="WH-like_DNA-bd_sf"/>
</dbReference>
<dbReference type="InterPro" id="IPR036390">
    <property type="entry name" value="WH_DNA-bd_sf"/>
</dbReference>
<dbReference type="PROSITE" id="PS50931">
    <property type="entry name" value="HTH_LYSR"/>
    <property type="match status" value="1"/>
</dbReference>
<dbReference type="PANTHER" id="PTHR30346:SF0">
    <property type="entry name" value="HCA OPERON TRANSCRIPTIONAL ACTIVATOR HCAR"/>
    <property type="match status" value="1"/>
</dbReference>
<dbReference type="Proteomes" id="UP000294555">
    <property type="component" value="Unassembled WGS sequence"/>
</dbReference>
<reference evidence="6 7" key="1">
    <citation type="submission" date="2019-02" db="EMBL/GenBank/DDBJ databases">
        <title>Investigation of anaerobic lignin degradation for improved lignocellulosic biofuels.</title>
        <authorList>
            <person name="Deangelis K."/>
        </authorList>
    </citation>
    <scope>NUCLEOTIDE SEQUENCE [LARGE SCALE GENOMIC DNA]</scope>
    <source>
        <strain evidence="6 7">159R</strain>
    </source>
</reference>
<dbReference type="GO" id="GO:0032993">
    <property type="term" value="C:protein-DNA complex"/>
    <property type="evidence" value="ECO:0007669"/>
    <property type="project" value="TreeGrafter"/>
</dbReference>
<evidence type="ECO:0000259" key="5">
    <source>
        <dbReference type="PROSITE" id="PS50931"/>
    </source>
</evidence>
<evidence type="ECO:0000256" key="2">
    <source>
        <dbReference type="ARBA" id="ARBA00023015"/>
    </source>
</evidence>
<dbReference type="PRINTS" id="PR00039">
    <property type="entry name" value="HTHLYSR"/>
</dbReference>
<dbReference type="Gene3D" id="1.10.10.10">
    <property type="entry name" value="Winged helix-like DNA-binding domain superfamily/Winged helix DNA-binding domain"/>
    <property type="match status" value="1"/>
</dbReference>
<keyword evidence="2" id="KW-0805">Transcription regulation</keyword>
<accession>A0A4R1N9A1</accession>
<sequence>MFELGQLRCFLAVATERSFSRAAVRLNMTQPPLSRQIQLLEHQLGIRLFDRTTRSVVLTAAGRAFFIEAQDLLERAHSAAFTARKVAQGDIGTVTISFVSSAVYEFLPNVIAEGRKSHPHINIALREMTTAEQLEALRLHRTDIGIVRSPLDQQGFGCECLVREKFVLAVPREHSLATQRQVTLRDLDDQPFIIYALSSWQPFHELMAGMFRSAEVRPEFVQHIGSTLTILALVNTGMGLALVPESATKIRFDNTRFRDIELPPGVLSLLYLVWRVDNDNPAFQVMLTAIRKSVHTLPNTP</sequence>
<dbReference type="InterPro" id="IPR000847">
    <property type="entry name" value="LysR_HTH_N"/>
</dbReference>
<feature type="domain" description="HTH lysR-type" evidence="5">
    <location>
        <begin position="2"/>
        <end position="59"/>
    </location>
</feature>
<dbReference type="SUPFAM" id="SSF46785">
    <property type="entry name" value="Winged helix' DNA-binding domain"/>
    <property type="match status" value="1"/>
</dbReference>
<name>A0A4R1N9A1_9GAMM</name>
<comment type="similarity">
    <text evidence="1">Belongs to the LysR transcriptional regulatory family.</text>
</comment>
<evidence type="ECO:0000256" key="1">
    <source>
        <dbReference type="ARBA" id="ARBA00009437"/>
    </source>
</evidence>
<dbReference type="Pfam" id="PF00126">
    <property type="entry name" value="HTH_1"/>
    <property type="match status" value="1"/>
</dbReference>
<evidence type="ECO:0000256" key="4">
    <source>
        <dbReference type="ARBA" id="ARBA00023163"/>
    </source>
</evidence>
<evidence type="ECO:0000256" key="3">
    <source>
        <dbReference type="ARBA" id="ARBA00023125"/>
    </source>
</evidence>
<organism evidence="6 7">
    <name type="scientific">Sodalis ligni</name>
    <dbReference type="NCBI Taxonomy" id="2697027"/>
    <lineage>
        <taxon>Bacteria</taxon>
        <taxon>Pseudomonadati</taxon>
        <taxon>Pseudomonadota</taxon>
        <taxon>Gammaproteobacteria</taxon>
        <taxon>Enterobacterales</taxon>
        <taxon>Bruguierivoracaceae</taxon>
        <taxon>Sodalis</taxon>
    </lineage>
</organism>